<dbReference type="FunFam" id="3.40.50.300:FF:000527">
    <property type="entry name" value="Tyrosine-protein kinase etk"/>
    <property type="match status" value="1"/>
</dbReference>
<keyword evidence="11 15" id="KW-1133">Transmembrane helix</keyword>
<evidence type="ECO:0000256" key="14">
    <source>
        <dbReference type="ARBA" id="ARBA00051245"/>
    </source>
</evidence>
<keyword evidence="9 18" id="KW-0418">Kinase</keyword>
<evidence type="ECO:0000256" key="9">
    <source>
        <dbReference type="ARBA" id="ARBA00022777"/>
    </source>
</evidence>
<comment type="subcellular location">
    <subcellularLocation>
        <location evidence="1">Cell membrane</location>
        <topology evidence="1">Multi-pass membrane protein</topology>
    </subcellularLocation>
</comment>
<dbReference type="GO" id="GO:0005524">
    <property type="term" value="F:ATP binding"/>
    <property type="evidence" value="ECO:0007669"/>
    <property type="project" value="UniProtKB-KW"/>
</dbReference>
<keyword evidence="13" id="KW-0829">Tyrosine-protein kinase</keyword>
<dbReference type="GO" id="GO:0005886">
    <property type="term" value="C:plasma membrane"/>
    <property type="evidence" value="ECO:0007669"/>
    <property type="project" value="UniProtKB-SubCell"/>
</dbReference>
<feature type="transmembrane region" description="Helical" evidence="15">
    <location>
        <begin position="174"/>
        <end position="195"/>
    </location>
</feature>
<keyword evidence="10" id="KW-0067">ATP-binding</keyword>
<dbReference type="CDD" id="cd05387">
    <property type="entry name" value="BY-kinase"/>
    <property type="match status" value="1"/>
</dbReference>
<dbReference type="EMBL" id="CP058559">
    <property type="protein sequence ID" value="QNO16548.1"/>
    <property type="molecule type" value="Genomic_DNA"/>
</dbReference>
<feature type="transmembrane region" description="Helical" evidence="15">
    <location>
        <begin position="21"/>
        <end position="43"/>
    </location>
</feature>
<evidence type="ECO:0000256" key="4">
    <source>
        <dbReference type="ARBA" id="ARBA00011903"/>
    </source>
</evidence>
<evidence type="ECO:0000256" key="12">
    <source>
        <dbReference type="ARBA" id="ARBA00023136"/>
    </source>
</evidence>
<evidence type="ECO:0000256" key="2">
    <source>
        <dbReference type="ARBA" id="ARBA00006683"/>
    </source>
</evidence>
<keyword evidence="5" id="KW-1003">Cell membrane</keyword>
<dbReference type="InterPro" id="IPR027417">
    <property type="entry name" value="P-loop_NTPase"/>
</dbReference>
<gene>
    <name evidence="18" type="ORF">HYG86_18100</name>
</gene>
<keyword evidence="7 15" id="KW-0812">Transmembrane</keyword>
<dbReference type="GO" id="GO:0004715">
    <property type="term" value="F:non-membrane spanning protein tyrosine kinase activity"/>
    <property type="evidence" value="ECO:0007669"/>
    <property type="project" value="UniProtKB-EC"/>
</dbReference>
<comment type="similarity">
    <text evidence="2">Belongs to the CpsC/CapA family.</text>
</comment>
<evidence type="ECO:0000313" key="19">
    <source>
        <dbReference type="Proteomes" id="UP000516160"/>
    </source>
</evidence>
<proteinExistence type="inferred from homology"/>
<evidence type="ECO:0000256" key="1">
    <source>
        <dbReference type="ARBA" id="ARBA00004651"/>
    </source>
</evidence>
<dbReference type="Pfam" id="PF02706">
    <property type="entry name" value="Wzz"/>
    <property type="match status" value="1"/>
</dbReference>
<comment type="similarity">
    <text evidence="3">Belongs to the CpsD/CapB family.</text>
</comment>
<dbReference type="SUPFAM" id="SSF52540">
    <property type="entry name" value="P-loop containing nucleoside triphosphate hydrolases"/>
    <property type="match status" value="1"/>
</dbReference>
<feature type="domain" description="Polysaccharide chain length determinant N-terminal" evidence="16">
    <location>
        <begin position="7"/>
        <end position="96"/>
    </location>
</feature>
<dbReference type="InterPro" id="IPR005702">
    <property type="entry name" value="Wzc-like_C"/>
</dbReference>
<dbReference type="InterPro" id="IPR032807">
    <property type="entry name" value="GNVR"/>
</dbReference>
<evidence type="ECO:0000256" key="8">
    <source>
        <dbReference type="ARBA" id="ARBA00022741"/>
    </source>
</evidence>
<feature type="domain" description="Tyrosine-protein kinase G-rich" evidence="17">
    <location>
        <begin position="145"/>
        <end position="194"/>
    </location>
</feature>
<sequence length="452" mass="50087">MDSQEYEIDLRQIFDILFKRLWIIAAIVLVTTTTSAVVSYFFLDRVYEASSSLVILAKADSGNIQYNDVLLNQRLVKTYSEIAKSRSVSTEVIRKLGLNMSHGEFAGKVQVNSVRDTEVIEIRVQDTDPQRAARIADELSSVFMSKIVNFLNIDNIQILDRASVPTSPVKPRPALNVAIAFLLGAMLGVGIVFLMEFLDNTLKNPEDIERHLKLPVLATVPEIEGSQSDINLITYREPKSPISEAYRMLRTNIQFANLDNDLKTIVITSTGPSEGKSTTISNLAITLIGMGHKTLIIDADLRKPKVHKVFNLDNDSGMTNVLMGESLENAVKRIGGIKLDILTSGPIPPNPSELLGSKKMKDFIEECSRSYDFVLIDAPPIGIVTDSAILSSICDGTIFVVAAGEAQKDQTLKAKEMLEKVGKKTLGVVVNKVKITKRNYGTYYNYYYAEEK</sequence>
<keyword evidence="8" id="KW-0547">Nucleotide-binding</keyword>
<protein>
    <recommendedName>
        <fullName evidence="4">non-specific protein-tyrosine kinase</fullName>
        <ecNumber evidence="4">2.7.10.2</ecNumber>
    </recommendedName>
</protein>
<evidence type="ECO:0000256" key="3">
    <source>
        <dbReference type="ARBA" id="ARBA00007316"/>
    </source>
</evidence>
<dbReference type="PANTHER" id="PTHR32309">
    <property type="entry name" value="TYROSINE-PROTEIN KINASE"/>
    <property type="match status" value="1"/>
</dbReference>
<dbReference type="Proteomes" id="UP000516160">
    <property type="component" value="Chromosome"/>
</dbReference>
<evidence type="ECO:0000256" key="11">
    <source>
        <dbReference type="ARBA" id="ARBA00022989"/>
    </source>
</evidence>
<dbReference type="InterPro" id="IPR003856">
    <property type="entry name" value="LPS_length_determ_N"/>
</dbReference>
<evidence type="ECO:0000256" key="5">
    <source>
        <dbReference type="ARBA" id="ARBA00022475"/>
    </source>
</evidence>
<name>A0A7G9WCY6_ALKCA</name>
<keyword evidence="12 15" id="KW-0472">Membrane</keyword>
<dbReference type="Pfam" id="PF13807">
    <property type="entry name" value="GNVR"/>
    <property type="match status" value="1"/>
</dbReference>
<dbReference type="AlphaFoldDB" id="A0A7G9WCY6"/>
<dbReference type="Gene3D" id="3.40.50.300">
    <property type="entry name" value="P-loop containing nucleotide triphosphate hydrolases"/>
    <property type="match status" value="1"/>
</dbReference>
<dbReference type="KEGG" id="acae:HYG86_18100"/>
<comment type="catalytic activity">
    <reaction evidence="14">
        <text>L-tyrosyl-[protein] + ATP = O-phospho-L-tyrosyl-[protein] + ADP + H(+)</text>
        <dbReference type="Rhea" id="RHEA:10596"/>
        <dbReference type="Rhea" id="RHEA-COMP:10136"/>
        <dbReference type="Rhea" id="RHEA-COMP:20101"/>
        <dbReference type="ChEBI" id="CHEBI:15378"/>
        <dbReference type="ChEBI" id="CHEBI:30616"/>
        <dbReference type="ChEBI" id="CHEBI:46858"/>
        <dbReference type="ChEBI" id="CHEBI:61978"/>
        <dbReference type="ChEBI" id="CHEBI:456216"/>
        <dbReference type="EC" id="2.7.10.2"/>
    </reaction>
</comment>
<evidence type="ECO:0000256" key="13">
    <source>
        <dbReference type="ARBA" id="ARBA00023137"/>
    </source>
</evidence>
<evidence type="ECO:0000259" key="17">
    <source>
        <dbReference type="Pfam" id="PF13807"/>
    </source>
</evidence>
<accession>A0A7G9WCY6</accession>
<keyword evidence="19" id="KW-1185">Reference proteome</keyword>
<dbReference type="NCBIfam" id="TIGR01007">
    <property type="entry name" value="eps_fam"/>
    <property type="match status" value="1"/>
</dbReference>
<dbReference type="RefSeq" id="WP_213166941.1">
    <property type="nucleotide sequence ID" value="NZ_CP058559.1"/>
</dbReference>
<evidence type="ECO:0000256" key="10">
    <source>
        <dbReference type="ARBA" id="ARBA00022840"/>
    </source>
</evidence>
<dbReference type="PANTHER" id="PTHR32309:SF13">
    <property type="entry name" value="FERRIC ENTEROBACTIN TRANSPORT PROTEIN FEPE"/>
    <property type="match status" value="1"/>
</dbReference>
<dbReference type="Pfam" id="PF10609">
    <property type="entry name" value="ParA"/>
    <property type="match status" value="1"/>
</dbReference>
<evidence type="ECO:0000259" key="16">
    <source>
        <dbReference type="Pfam" id="PF02706"/>
    </source>
</evidence>
<evidence type="ECO:0000256" key="15">
    <source>
        <dbReference type="SAM" id="Phobius"/>
    </source>
</evidence>
<dbReference type="InterPro" id="IPR050445">
    <property type="entry name" value="Bact_polysacc_biosynth/exp"/>
</dbReference>
<reference evidence="18 19" key="1">
    <citation type="submission" date="2020-07" db="EMBL/GenBank/DDBJ databases">
        <title>Alkalicella. sp. LB2 genome.</title>
        <authorList>
            <person name="Postec A."/>
            <person name="Quemeneur M."/>
        </authorList>
    </citation>
    <scope>NUCLEOTIDE SEQUENCE [LARGE SCALE GENOMIC DNA]</scope>
    <source>
        <strain evidence="18 19">LB2</strain>
    </source>
</reference>
<dbReference type="GO" id="GO:0042802">
    <property type="term" value="F:identical protein binding"/>
    <property type="evidence" value="ECO:0007669"/>
    <property type="project" value="UniProtKB-ARBA"/>
</dbReference>
<evidence type="ECO:0000256" key="6">
    <source>
        <dbReference type="ARBA" id="ARBA00022679"/>
    </source>
</evidence>
<dbReference type="EC" id="2.7.10.2" evidence="4"/>
<keyword evidence="6 18" id="KW-0808">Transferase</keyword>
<dbReference type="InterPro" id="IPR033756">
    <property type="entry name" value="YlxH/NBP35"/>
</dbReference>
<evidence type="ECO:0000313" key="18">
    <source>
        <dbReference type="EMBL" id="QNO16548.1"/>
    </source>
</evidence>
<evidence type="ECO:0000256" key="7">
    <source>
        <dbReference type="ARBA" id="ARBA00022692"/>
    </source>
</evidence>
<organism evidence="18 19">
    <name type="scientific">Alkalicella caledoniensis</name>
    <dbReference type="NCBI Taxonomy" id="2731377"/>
    <lineage>
        <taxon>Bacteria</taxon>
        <taxon>Bacillati</taxon>
        <taxon>Bacillota</taxon>
        <taxon>Clostridia</taxon>
        <taxon>Eubacteriales</taxon>
        <taxon>Proteinivoracaceae</taxon>
        <taxon>Alkalicella</taxon>
    </lineage>
</organism>